<dbReference type="InterPro" id="IPR035069">
    <property type="entry name" value="TTHA1013/TTHA0281-like"/>
</dbReference>
<dbReference type="InterPro" id="IPR010985">
    <property type="entry name" value="Ribbon_hlx_hlx"/>
</dbReference>
<dbReference type="SUPFAM" id="SSF47598">
    <property type="entry name" value="Ribbon-helix-helix"/>
    <property type="match status" value="1"/>
</dbReference>
<reference evidence="1 2" key="1">
    <citation type="submission" date="2018-07" db="EMBL/GenBank/DDBJ databases">
        <title>Genomic Encyclopedia of Type Strains, Phase IV (KMG-IV): sequencing the most valuable type-strain genomes for metagenomic binning, comparative biology and taxonomic classification.</title>
        <authorList>
            <person name="Goeker M."/>
        </authorList>
    </citation>
    <scope>NUCLEOTIDE SEQUENCE [LARGE SCALE GENOMIC DNA]</scope>
    <source>
        <strain evidence="1 2">DSM 16500</strain>
    </source>
</reference>
<dbReference type="EMBL" id="QQAX01000004">
    <property type="protein sequence ID" value="RDI47004.1"/>
    <property type="molecule type" value="Genomic_DNA"/>
</dbReference>
<protein>
    <submittedName>
        <fullName evidence="1">Putative HicB family RNase H-like nuclease</fullName>
    </submittedName>
</protein>
<gene>
    <name evidence="1" type="ORF">C8D86_104131</name>
</gene>
<name>A0A370GWP4_9COXI</name>
<evidence type="ECO:0000313" key="2">
    <source>
        <dbReference type="Proteomes" id="UP000254720"/>
    </source>
</evidence>
<comment type="caution">
    <text evidence="1">The sequence shown here is derived from an EMBL/GenBank/DDBJ whole genome shotgun (WGS) entry which is preliminary data.</text>
</comment>
<dbReference type="InterPro" id="IPR008651">
    <property type="entry name" value="Uncharacterised_HicB"/>
</dbReference>
<dbReference type="GO" id="GO:0006355">
    <property type="term" value="P:regulation of DNA-templated transcription"/>
    <property type="evidence" value="ECO:0007669"/>
    <property type="project" value="InterPro"/>
</dbReference>
<proteinExistence type="predicted"/>
<dbReference type="Gene3D" id="1.10.1220.10">
    <property type="entry name" value="Met repressor-like"/>
    <property type="match status" value="1"/>
</dbReference>
<keyword evidence="2" id="KW-1185">Reference proteome</keyword>
<dbReference type="RefSeq" id="WP_114833769.1">
    <property type="nucleotide sequence ID" value="NZ_LR699114.1"/>
</dbReference>
<dbReference type="AlphaFoldDB" id="A0A370GWP4"/>
<dbReference type="OrthoDB" id="5297106at2"/>
<evidence type="ECO:0000313" key="1">
    <source>
        <dbReference type="EMBL" id="RDI47004.1"/>
    </source>
</evidence>
<dbReference type="Pfam" id="PF05534">
    <property type="entry name" value="HicB"/>
    <property type="match status" value="1"/>
</dbReference>
<organism evidence="1 2">
    <name type="scientific">Aquicella lusitana</name>
    <dbReference type="NCBI Taxonomy" id="254246"/>
    <lineage>
        <taxon>Bacteria</taxon>
        <taxon>Pseudomonadati</taxon>
        <taxon>Pseudomonadota</taxon>
        <taxon>Gammaproteobacteria</taxon>
        <taxon>Legionellales</taxon>
        <taxon>Coxiellaceae</taxon>
        <taxon>Aquicella</taxon>
    </lineage>
</organism>
<sequence>MLIYKGYMGHVEFDDEADIFHGEVINTRDVITFQGKSVAEIKKAFRESVDDYLAFCKERNEEPEKPFSGKFNLRLDPDLHRQIYIAAKQNKMSLNQWIAEAIKHHIQE</sequence>
<dbReference type="InterPro" id="IPR013321">
    <property type="entry name" value="Arc_rbn_hlx_hlx"/>
</dbReference>
<dbReference type="SUPFAM" id="SSF143100">
    <property type="entry name" value="TTHA1013/TTHA0281-like"/>
    <property type="match status" value="1"/>
</dbReference>
<dbReference type="Proteomes" id="UP000254720">
    <property type="component" value="Unassembled WGS sequence"/>
</dbReference>
<accession>A0A370GWP4</accession>